<dbReference type="OrthoDB" id="3295600at2"/>
<feature type="signal peptide" evidence="1">
    <location>
        <begin position="1"/>
        <end position="22"/>
    </location>
</feature>
<dbReference type="KEGG" id="dsh:Dshi_2793"/>
<accession>A8LJ31</accession>
<reference evidence="3" key="1">
    <citation type="journal article" date="2010" name="ISME J.">
        <title>The complete genome sequence of the algal symbiont Dinoroseobacter shibae: a hitchhiker's guide to life in the sea.</title>
        <authorList>
            <person name="Wagner-Dobler I."/>
            <person name="Ballhausen B."/>
            <person name="Berger M."/>
            <person name="Brinkhoff T."/>
            <person name="Buchholz I."/>
            <person name="Bunk B."/>
            <person name="Cypionka H."/>
            <person name="Daniel R."/>
            <person name="Drepper T."/>
            <person name="Gerdts G."/>
            <person name="Hahnke S."/>
            <person name="Han C."/>
            <person name="Jahn D."/>
            <person name="Kalhoefer D."/>
            <person name="Kiss H."/>
            <person name="Klenk H.P."/>
            <person name="Kyrpides N."/>
            <person name="Liebl W."/>
            <person name="Liesegang H."/>
            <person name="Meincke L."/>
            <person name="Pati A."/>
            <person name="Petersen J."/>
            <person name="Piekarski T."/>
            <person name="Pommerenke C."/>
            <person name="Pradella S."/>
            <person name="Pukall R."/>
            <person name="Rabus R."/>
            <person name="Stackebrandt E."/>
            <person name="Thole S."/>
            <person name="Thompson L."/>
            <person name="Tielen P."/>
            <person name="Tomasch J."/>
            <person name="von Jan M."/>
            <person name="Wanphrut N."/>
            <person name="Wichels A."/>
            <person name="Zech H."/>
            <person name="Simon M."/>
        </authorList>
    </citation>
    <scope>NUCLEOTIDE SEQUENCE [LARGE SCALE GENOMIC DNA]</scope>
    <source>
        <strain evidence="3">DSM 16493 / NCIMB 14021 / DFL 12</strain>
    </source>
</reference>
<dbReference type="AlphaFoldDB" id="A8LJ31"/>
<evidence type="ECO:0000313" key="2">
    <source>
        <dbReference type="EMBL" id="ABV94526.1"/>
    </source>
</evidence>
<organism evidence="2 3">
    <name type="scientific">Dinoroseobacter shibae (strain DSM 16493 / NCIMB 14021 / DFL 12)</name>
    <dbReference type="NCBI Taxonomy" id="398580"/>
    <lineage>
        <taxon>Bacteria</taxon>
        <taxon>Pseudomonadati</taxon>
        <taxon>Pseudomonadota</taxon>
        <taxon>Alphaproteobacteria</taxon>
        <taxon>Rhodobacterales</taxon>
        <taxon>Roseobacteraceae</taxon>
        <taxon>Dinoroseobacter</taxon>
    </lineage>
</organism>
<dbReference type="RefSeq" id="WP_012179454.1">
    <property type="nucleotide sequence ID" value="NC_009952.1"/>
</dbReference>
<protein>
    <recommendedName>
        <fullName evidence="4">Lipoprotein</fullName>
    </recommendedName>
</protein>
<dbReference type="EMBL" id="CP000830">
    <property type="protein sequence ID" value="ABV94526.1"/>
    <property type="molecule type" value="Genomic_DNA"/>
</dbReference>
<evidence type="ECO:0000256" key="1">
    <source>
        <dbReference type="SAM" id="SignalP"/>
    </source>
</evidence>
<dbReference type="HOGENOM" id="CLU_065792_0_0_5"/>
<proteinExistence type="predicted"/>
<keyword evidence="3" id="KW-1185">Reference proteome</keyword>
<name>A8LJ31_DINSH</name>
<evidence type="ECO:0008006" key="4">
    <source>
        <dbReference type="Google" id="ProtNLM"/>
    </source>
</evidence>
<dbReference type="STRING" id="398580.Dshi_2793"/>
<feature type="chain" id="PRO_5002722771" description="Lipoprotein" evidence="1">
    <location>
        <begin position="23"/>
        <end position="315"/>
    </location>
</feature>
<dbReference type="Proteomes" id="UP000006833">
    <property type="component" value="Chromosome"/>
</dbReference>
<sequence>MIAHWNTWRAGLAALCAGLALAGCALEPVAPVTSPAPTPRAVPPVVSEESLEAAEFYARFQQRQLTAGLMRTDGGGPDTPYNARQLAENFERIALFDEYTLRAGRFVAEQSESRLRRWAGPVRVQAIFGPATPPERKAQDSAALRDYTRRLARLTGADIRTSTGGGNYHVLFLNVDELRAAGPLLRELIPQIDDATLRDITTLDRFTFCSVYAISTRAEPYTYTTAVAIIRSEHPDLMRLSCIHEEIAQGLGLANDSPDARPSIFNDDDEFALLTSHDERLLQMLYDPRLTPGLTPEEARPLVRQIASEVMGGAS</sequence>
<gene>
    <name evidence="2" type="ordered locus">Dshi_2793</name>
</gene>
<evidence type="ECO:0000313" key="3">
    <source>
        <dbReference type="Proteomes" id="UP000006833"/>
    </source>
</evidence>
<dbReference type="Pfam" id="PF11150">
    <property type="entry name" value="DUF2927"/>
    <property type="match status" value="1"/>
</dbReference>
<dbReference type="InterPro" id="IPR021323">
    <property type="entry name" value="DUF2927"/>
</dbReference>
<keyword evidence="1" id="KW-0732">Signal</keyword>
<dbReference type="eggNOG" id="ENOG502Z86E">
    <property type="taxonomic scope" value="Bacteria"/>
</dbReference>